<feature type="transmembrane region" description="Helical" evidence="7">
    <location>
        <begin position="147"/>
        <end position="168"/>
    </location>
</feature>
<name>A0ABD6D7L6_9EURY</name>
<dbReference type="InterPro" id="IPR002549">
    <property type="entry name" value="AI-2E-like"/>
</dbReference>
<sequence length="391" mass="41934">MSIQSTLRQHPVWVLVGIALLGAVAYVVQAFIGTLVFGLFLYYATRPVYNRIEGRIGEPSVAAGISIFALALPALALVGYALLIVFRQLNDLTQSTALDPEDFGLDPTTFDRLADPATLLSTDLTQFMSTELVGSVLDSLTSAVETLTVLAIALINLFVMVALAFYLLRDDHRIAAWLLDAFGEKGTLFRRYLVAVDRDLKDIFFGNILNAVFTGTIGVITYSLLNIVAPSDVAIPAAALVGLLAGVASLIPVVGMKLVYIPVGIYMAVQSLTTAATESLWFVAVFFVVSLVIVDSIPDLVLRPYVSGQNVHVGALMLAYTLGPLLFGWYGLFLMPVLLVLVLQFARIVLPDLLAADEPPTIPLVGTPLRVPDAVETTDDQPPAGPAESAE</sequence>
<comment type="subcellular location">
    <subcellularLocation>
        <location evidence="1">Membrane</location>
        <topology evidence="1">Multi-pass membrane protein</topology>
    </subcellularLocation>
</comment>
<protein>
    <submittedName>
        <fullName evidence="8">AI-2E family transporter</fullName>
    </submittedName>
</protein>
<evidence type="ECO:0000256" key="1">
    <source>
        <dbReference type="ARBA" id="ARBA00004141"/>
    </source>
</evidence>
<proteinExistence type="inferred from homology"/>
<evidence type="ECO:0000313" key="8">
    <source>
        <dbReference type="EMBL" id="MFD1642229.1"/>
    </source>
</evidence>
<evidence type="ECO:0000256" key="7">
    <source>
        <dbReference type="SAM" id="Phobius"/>
    </source>
</evidence>
<keyword evidence="9" id="KW-1185">Reference proteome</keyword>
<keyword evidence="3 7" id="KW-0812">Transmembrane</keyword>
<evidence type="ECO:0000256" key="5">
    <source>
        <dbReference type="ARBA" id="ARBA00023136"/>
    </source>
</evidence>
<evidence type="ECO:0000256" key="6">
    <source>
        <dbReference type="SAM" id="MobiDB-lite"/>
    </source>
</evidence>
<feature type="transmembrane region" description="Helical" evidence="7">
    <location>
        <begin position="65"/>
        <end position="86"/>
    </location>
</feature>
<feature type="transmembrane region" description="Helical" evidence="7">
    <location>
        <begin position="280"/>
        <end position="297"/>
    </location>
</feature>
<reference evidence="8 9" key="1">
    <citation type="journal article" date="2019" name="Int. J. Syst. Evol. Microbiol.">
        <title>The Global Catalogue of Microorganisms (GCM) 10K type strain sequencing project: providing services to taxonomists for standard genome sequencing and annotation.</title>
        <authorList>
            <consortium name="The Broad Institute Genomics Platform"/>
            <consortium name="The Broad Institute Genome Sequencing Center for Infectious Disease"/>
            <person name="Wu L."/>
            <person name="Ma J."/>
        </authorList>
    </citation>
    <scope>NUCLEOTIDE SEQUENCE [LARGE SCALE GENOMIC DNA]</scope>
    <source>
        <strain evidence="8 9">CGMCC 1.10593</strain>
    </source>
</reference>
<organism evidence="8 9">
    <name type="scientific">Halohasta litorea</name>
    <dbReference type="NCBI Taxonomy" id="869891"/>
    <lineage>
        <taxon>Archaea</taxon>
        <taxon>Methanobacteriati</taxon>
        <taxon>Methanobacteriota</taxon>
        <taxon>Stenosarchaea group</taxon>
        <taxon>Halobacteria</taxon>
        <taxon>Halobacteriales</taxon>
        <taxon>Haloferacaceae</taxon>
        <taxon>Halohasta</taxon>
    </lineage>
</organism>
<keyword evidence="5 7" id="KW-0472">Membrane</keyword>
<comment type="similarity">
    <text evidence="2">Belongs to the autoinducer-2 exporter (AI-2E) (TC 2.A.86) family.</text>
</comment>
<feature type="transmembrane region" description="Helical" evidence="7">
    <location>
        <begin position="208"/>
        <end position="229"/>
    </location>
</feature>
<feature type="region of interest" description="Disordered" evidence="6">
    <location>
        <begin position="371"/>
        <end position="391"/>
    </location>
</feature>
<accession>A0ABD6D7L6</accession>
<dbReference type="Pfam" id="PF01594">
    <property type="entry name" value="AI-2E_transport"/>
    <property type="match status" value="1"/>
</dbReference>
<dbReference type="PANTHER" id="PTHR21716">
    <property type="entry name" value="TRANSMEMBRANE PROTEIN"/>
    <property type="match status" value="1"/>
</dbReference>
<dbReference type="PANTHER" id="PTHR21716:SF4">
    <property type="entry name" value="TRANSMEMBRANE PROTEIN 245"/>
    <property type="match status" value="1"/>
</dbReference>
<keyword evidence="4 7" id="KW-1133">Transmembrane helix</keyword>
<evidence type="ECO:0000256" key="2">
    <source>
        <dbReference type="ARBA" id="ARBA00009773"/>
    </source>
</evidence>
<gene>
    <name evidence="8" type="ORF">ACFSBW_10140</name>
</gene>
<dbReference type="EMBL" id="JBHUDM010000002">
    <property type="protein sequence ID" value="MFD1642229.1"/>
    <property type="molecule type" value="Genomic_DNA"/>
</dbReference>
<comment type="caution">
    <text evidence="8">The sequence shown here is derived from an EMBL/GenBank/DDBJ whole genome shotgun (WGS) entry which is preliminary data.</text>
</comment>
<feature type="transmembrane region" description="Helical" evidence="7">
    <location>
        <begin position="235"/>
        <end position="260"/>
    </location>
</feature>
<dbReference type="GO" id="GO:0016020">
    <property type="term" value="C:membrane"/>
    <property type="evidence" value="ECO:0007669"/>
    <property type="project" value="UniProtKB-SubCell"/>
</dbReference>
<evidence type="ECO:0000256" key="4">
    <source>
        <dbReference type="ARBA" id="ARBA00022989"/>
    </source>
</evidence>
<evidence type="ECO:0000313" key="9">
    <source>
        <dbReference type="Proteomes" id="UP001597052"/>
    </source>
</evidence>
<feature type="transmembrane region" description="Helical" evidence="7">
    <location>
        <begin position="12"/>
        <end position="44"/>
    </location>
</feature>
<dbReference type="AlphaFoldDB" id="A0ABD6D7L6"/>
<dbReference type="RefSeq" id="WP_256395400.1">
    <property type="nucleotide sequence ID" value="NZ_JANHDJ010000002.1"/>
</dbReference>
<evidence type="ECO:0000256" key="3">
    <source>
        <dbReference type="ARBA" id="ARBA00022692"/>
    </source>
</evidence>
<dbReference type="Proteomes" id="UP001597052">
    <property type="component" value="Unassembled WGS sequence"/>
</dbReference>
<feature type="transmembrane region" description="Helical" evidence="7">
    <location>
        <begin position="317"/>
        <end position="343"/>
    </location>
</feature>